<keyword evidence="1" id="KW-1133">Transmembrane helix</keyword>
<evidence type="ECO:0000313" key="2">
    <source>
        <dbReference type="EMBL" id="MWB96210.1"/>
    </source>
</evidence>
<feature type="transmembrane region" description="Helical" evidence="1">
    <location>
        <begin position="93"/>
        <end position="116"/>
    </location>
</feature>
<reference evidence="2 3" key="1">
    <citation type="submission" date="2019-12" db="EMBL/GenBank/DDBJ databases">
        <authorList>
            <person name="Kim Y.S."/>
        </authorList>
    </citation>
    <scope>NUCLEOTIDE SEQUENCE [LARGE SCALE GENOMIC DNA]</scope>
    <source>
        <strain evidence="2 3">GA093</strain>
    </source>
</reference>
<evidence type="ECO:0000256" key="1">
    <source>
        <dbReference type="SAM" id="Phobius"/>
    </source>
</evidence>
<accession>A0A6I4NPN6</accession>
<dbReference type="AlphaFoldDB" id="A0A6I4NPN6"/>
<gene>
    <name evidence="2" type="ORF">GON26_17750</name>
</gene>
<dbReference type="RefSeq" id="WP_160376110.1">
    <property type="nucleotide sequence ID" value="NZ_WSTB01000011.1"/>
</dbReference>
<keyword evidence="3" id="KW-1185">Reference proteome</keyword>
<dbReference type="Proteomes" id="UP000471501">
    <property type="component" value="Unassembled WGS sequence"/>
</dbReference>
<sequence length="165" mass="18839">MKLLPIEIITYQSKRTKEELLVLLTNTIEPESKNLWRTNTNNSKPYKGKIDTNHFEIKRILSYRNSFQPIIKGKIIPDLSGTRIEIKMQLHTFAMVFMCIWMGIVAISCVAVIVALANGAPFHPAILIPFGMLFFGYAMTMGGFKYETKKSKAFFQSLFEAHEVS</sequence>
<feature type="transmembrane region" description="Helical" evidence="1">
    <location>
        <begin position="122"/>
        <end position="144"/>
    </location>
</feature>
<organism evidence="2 3">
    <name type="scientific">Flavobacterium hydrocarbonoxydans</name>
    <dbReference type="NCBI Taxonomy" id="2683249"/>
    <lineage>
        <taxon>Bacteria</taxon>
        <taxon>Pseudomonadati</taxon>
        <taxon>Bacteroidota</taxon>
        <taxon>Flavobacteriia</taxon>
        <taxon>Flavobacteriales</taxon>
        <taxon>Flavobacteriaceae</taxon>
        <taxon>Flavobacterium</taxon>
    </lineage>
</organism>
<keyword evidence="1" id="KW-0472">Membrane</keyword>
<name>A0A6I4NPN6_9FLAO</name>
<proteinExistence type="predicted"/>
<evidence type="ECO:0000313" key="3">
    <source>
        <dbReference type="Proteomes" id="UP000471501"/>
    </source>
</evidence>
<comment type="caution">
    <text evidence="2">The sequence shown here is derived from an EMBL/GenBank/DDBJ whole genome shotgun (WGS) entry which is preliminary data.</text>
</comment>
<keyword evidence="1" id="KW-0812">Transmembrane</keyword>
<protein>
    <submittedName>
        <fullName evidence="2">Uncharacterized protein</fullName>
    </submittedName>
</protein>
<dbReference type="EMBL" id="WSTB01000011">
    <property type="protein sequence ID" value="MWB96210.1"/>
    <property type="molecule type" value="Genomic_DNA"/>
</dbReference>